<dbReference type="Proteomes" id="UP001174136">
    <property type="component" value="Unassembled WGS sequence"/>
</dbReference>
<keyword evidence="9" id="KW-1185">Reference proteome</keyword>
<feature type="region of interest" description="Disordered" evidence="6">
    <location>
        <begin position="108"/>
        <end position="128"/>
    </location>
</feature>
<dbReference type="PROSITE" id="PS50600">
    <property type="entry name" value="ULP_PROTEASE"/>
    <property type="match status" value="1"/>
</dbReference>
<accession>A0AA47PBM3</accession>
<reference evidence="8" key="1">
    <citation type="journal article" date="2023" name="Front. Mar. Sci.">
        <title>A new Merluccius polli reference genome to investigate the effects of global change in West African waters.</title>
        <authorList>
            <person name="Mateo J.L."/>
            <person name="Blanco-Fernandez C."/>
            <person name="Garcia-Vazquez E."/>
            <person name="Machado-Schiaffino G."/>
        </authorList>
    </citation>
    <scope>NUCLEOTIDE SEQUENCE</scope>
    <source>
        <strain evidence="8">C29</strain>
        <tissue evidence="8">Fin</tissue>
    </source>
</reference>
<organism evidence="8 9">
    <name type="scientific">Merluccius polli</name>
    <name type="common">Benguela hake</name>
    <name type="synonym">Merluccius cadenati</name>
    <dbReference type="NCBI Taxonomy" id="89951"/>
    <lineage>
        <taxon>Eukaryota</taxon>
        <taxon>Metazoa</taxon>
        <taxon>Chordata</taxon>
        <taxon>Craniata</taxon>
        <taxon>Vertebrata</taxon>
        <taxon>Euteleostomi</taxon>
        <taxon>Actinopterygii</taxon>
        <taxon>Neopterygii</taxon>
        <taxon>Teleostei</taxon>
        <taxon>Neoteleostei</taxon>
        <taxon>Acanthomorphata</taxon>
        <taxon>Zeiogadaria</taxon>
        <taxon>Gadariae</taxon>
        <taxon>Gadiformes</taxon>
        <taxon>Gadoidei</taxon>
        <taxon>Merlucciidae</taxon>
        <taxon>Merluccius</taxon>
    </lineage>
</organism>
<dbReference type="Gene3D" id="3.40.395.10">
    <property type="entry name" value="Adenoviral Proteinase, Chain A"/>
    <property type="match status" value="1"/>
</dbReference>
<evidence type="ECO:0000256" key="5">
    <source>
        <dbReference type="ARBA" id="ARBA00022801"/>
    </source>
</evidence>
<feature type="compositionally biased region" description="Polar residues" evidence="6">
    <location>
        <begin position="240"/>
        <end position="252"/>
    </location>
</feature>
<dbReference type="PANTHER" id="PTHR46896">
    <property type="entry name" value="SENTRIN-SPECIFIC PROTEASE"/>
    <property type="match status" value="1"/>
</dbReference>
<evidence type="ECO:0000256" key="2">
    <source>
        <dbReference type="ARBA" id="ARBA00022553"/>
    </source>
</evidence>
<dbReference type="Pfam" id="PF02902">
    <property type="entry name" value="Peptidase_C48"/>
    <property type="match status" value="1"/>
</dbReference>
<comment type="similarity">
    <text evidence="1">Belongs to the peptidase C48 family.</text>
</comment>
<dbReference type="SUPFAM" id="SSF54001">
    <property type="entry name" value="Cysteine proteinases"/>
    <property type="match status" value="1"/>
</dbReference>
<keyword evidence="2" id="KW-0597">Phosphoprotein</keyword>
<feature type="compositionally biased region" description="Basic and acidic residues" evidence="6">
    <location>
        <begin position="339"/>
        <end position="350"/>
    </location>
</feature>
<dbReference type="GO" id="GO:0070139">
    <property type="term" value="F:SUMO-specific endopeptidase activity"/>
    <property type="evidence" value="ECO:0007669"/>
    <property type="project" value="TreeGrafter"/>
</dbReference>
<name>A0AA47PBM3_MERPO</name>
<evidence type="ECO:0000256" key="3">
    <source>
        <dbReference type="ARBA" id="ARBA00022670"/>
    </source>
</evidence>
<feature type="region of interest" description="Disordered" evidence="6">
    <location>
        <begin position="298"/>
        <end position="431"/>
    </location>
</feature>
<evidence type="ECO:0000313" key="8">
    <source>
        <dbReference type="EMBL" id="KAK0154458.1"/>
    </source>
</evidence>
<evidence type="ECO:0000256" key="4">
    <source>
        <dbReference type="ARBA" id="ARBA00022786"/>
    </source>
</evidence>
<dbReference type="GO" id="GO:0005634">
    <property type="term" value="C:nucleus"/>
    <property type="evidence" value="ECO:0007669"/>
    <property type="project" value="TreeGrafter"/>
</dbReference>
<sequence>MGQKHRNCCPGEITGLVFQQEAIACAVPDLIASKHVLWEPMHGKATRGARRLTYVDVLKEDTGYASTDERRPGMLDRVCALAVSSCPRSMMEHRKALTISLTVDKDTSMGNPLKLPKSGSSPERGKLSDQINCANVAEYKVRYPDTKHRKETTLFDHNQRTMIRLGLASKNPCVILQDVLKTEQGRAYLGRKRYSRPVENGAWLAASQKTNGQRHPPPSPIRRGQRSDPREEEEKRRAVPSQSYQKSLTSVWKTKASASHRVPELHNTPSPGERASPALCPRRWAACDSVAPPSARRSWALSRSQQGQVLKRRNSMPEGHCNGAAAVKDPRRSVLRLPGEGKPDGEEPFNKRLFLSESRRAQSQARGPVRISVGGQASVNARISPSGSPSGAGKSTTASPGLNQDNSGPSDPIVLSSDESEAGEPVPHCHPVIHPSKDLVEAGSLKKAPKKDVVAQEEDTDPKVVKVVVDDFPGDILSAFIVSSISSQEYSCMTLSFYALRSGCYKGHANGNIMIQGKRLLIPLKASSSKLRVLFAVEFKELRRYSLWEQSELQARGLHVYDEHHKPPMFLLLLVSYTQAVAAQTLLLKLSGQQRTDTLGQVSPFLLLSLRTRLEGVEVAVLRSALEIASLNNLAQLSTDRPLDLLSELDDIQTPDLSLDSSLELIRRTGLDPQLLSLLGVQQDSPDPDPDPPVRHPEPAGLLDLHIQVCDPKTGLLSELNTAMDIAEARPEPESTKRKEENACPTEVEPVYTICHRQEAGPSYTVSLAKPDASWTKFKHQGLSRRLIQFPPPPSKGGITVTMEDLQCLDSGQYLNDVIIDFYLKYLLHNAPAAVAKRSHVFSSFFYKQLTRRDNASEDSTGATVSQSLRRHQRVKTWTRHVDIFQKDFLFVPVNQEAHWYLVVICFPGLEEPLFECRTEAGWQKTSGDSGSSDPQIQEEVLGPPESNVPTVVESASSRTDKSDGPTENVRGDATDNTPPGPPFLMNGLMALMSLLPCRPCILIMDSLKLSLHERIFKIMREYLQSEWEVRRGSVRDFSAEQMKGAHCRVPLQDNCSDCGLYLLQYVESFLKDPVLHFDLPLRLERWFPRQQVRRKRDQIRDLVLYLYRRQQQQQLKPVGAT</sequence>
<feature type="domain" description="Ubiquitin-like protease family profile" evidence="7">
    <location>
        <begin position="799"/>
        <end position="1070"/>
    </location>
</feature>
<dbReference type="GO" id="GO:0005737">
    <property type="term" value="C:cytoplasm"/>
    <property type="evidence" value="ECO:0007669"/>
    <property type="project" value="TreeGrafter"/>
</dbReference>
<feature type="compositionally biased region" description="Basic and acidic residues" evidence="6">
    <location>
        <begin position="225"/>
        <end position="237"/>
    </location>
</feature>
<feature type="region of interest" description="Disordered" evidence="6">
    <location>
        <begin position="680"/>
        <end position="699"/>
    </location>
</feature>
<keyword evidence="4" id="KW-0833">Ubl conjugation pathway</keyword>
<dbReference type="PANTHER" id="PTHR46896:SF2">
    <property type="entry name" value="SENTRIN-SPECIFIC PROTEASE 7"/>
    <property type="match status" value="1"/>
</dbReference>
<protein>
    <submittedName>
        <fullName evidence="8">Sentrin-specific protease 7</fullName>
    </submittedName>
</protein>
<evidence type="ECO:0000256" key="1">
    <source>
        <dbReference type="ARBA" id="ARBA00005234"/>
    </source>
</evidence>
<keyword evidence="5" id="KW-0378">Hydrolase</keyword>
<dbReference type="InterPro" id="IPR003653">
    <property type="entry name" value="Peptidase_C48_C"/>
</dbReference>
<evidence type="ECO:0000256" key="6">
    <source>
        <dbReference type="SAM" id="MobiDB-lite"/>
    </source>
</evidence>
<feature type="region of interest" description="Disordered" evidence="6">
    <location>
        <begin position="925"/>
        <end position="981"/>
    </location>
</feature>
<dbReference type="InterPro" id="IPR038765">
    <property type="entry name" value="Papain-like_cys_pep_sf"/>
</dbReference>
<comment type="caution">
    <text evidence="8">The sequence shown here is derived from an EMBL/GenBank/DDBJ whole genome shotgun (WGS) entry which is preliminary data.</text>
</comment>
<feature type="compositionally biased region" description="Polar residues" evidence="6">
    <location>
        <begin position="925"/>
        <end position="936"/>
    </location>
</feature>
<dbReference type="EMBL" id="JAOPHQ010000497">
    <property type="protein sequence ID" value="KAK0154458.1"/>
    <property type="molecule type" value="Genomic_DNA"/>
</dbReference>
<evidence type="ECO:0000313" key="9">
    <source>
        <dbReference type="Proteomes" id="UP001174136"/>
    </source>
</evidence>
<feature type="compositionally biased region" description="Basic and acidic residues" evidence="6">
    <location>
        <begin position="959"/>
        <end position="974"/>
    </location>
</feature>
<keyword evidence="3 8" id="KW-0645">Protease</keyword>
<dbReference type="InterPro" id="IPR051947">
    <property type="entry name" value="Sentrin-specific_protease"/>
</dbReference>
<feature type="compositionally biased region" description="Low complexity" evidence="6">
    <location>
        <begin position="384"/>
        <end position="399"/>
    </location>
</feature>
<feature type="region of interest" description="Disordered" evidence="6">
    <location>
        <begin position="207"/>
        <end position="277"/>
    </location>
</feature>
<gene>
    <name evidence="8" type="primary">SENP7_1</name>
    <name evidence="8" type="ORF">N1851_003447</name>
</gene>
<dbReference type="GO" id="GO:0006508">
    <property type="term" value="P:proteolysis"/>
    <property type="evidence" value="ECO:0007669"/>
    <property type="project" value="UniProtKB-KW"/>
</dbReference>
<proteinExistence type="inferred from homology"/>
<dbReference type="AlphaFoldDB" id="A0AA47PBM3"/>
<dbReference type="GO" id="GO:0016926">
    <property type="term" value="P:protein desumoylation"/>
    <property type="evidence" value="ECO:0007669"/>
    <property type="project" value="TreeGrafter"/>
</dbReference>
<feature type="compositionally biased region" description="Polar residues" evidence="6">
    <location>
        <begin position="948"/>
        <end position="958"/>
    </location>
</feature>
<evidence type="ECO:0000259" key="7">
    <source>
        <dbReference type="PROSITE" id="PS50600"/>
    </source>
</evidence>
<feature type="compositionally biased region" description="Polar residues" evidence="6">
    <location>
        <begin position="400"/>
        <end position="409"/>
    </location>
</feature>